<proteinExistence type="predicted"/>
<protein>
    <submittedName>
        <fullName evidence="2">Uncharacterized protein</fullName>
    </submittedName>
</protein>
<feature type="signal peptide" evidence="1">
    <location>
        <begin position="1"/>
        <end position="26"/>
    </location>
</feature>
<gene>
    <name evidence="2" type="ORF">LARSCL_LOCUS16322</name>
</gene>
<comment type="caution">
    <text evidence="2">The sequence shown here is derived from an EMBL/GenBank/DDBJ whole genome shotgun (WGS) entry which is preliminary data.</text>
</comment>
<organism evidence="2 3">
    <name type="scientific">Larinioides sclopetarius</name>
    <dbReference type="NCBI Taxonomy" id="280406"/>
    <lineage>
        <taxon>Eukaryota</taxon>
        <taxon>Metazoa</taxon>
        <taxon>Ecdysozoa</taxon>
        <taxon>Arthropoda</taxon>
        <taxon>Chelicerata</taxon>
        <taxon>Arachnida</taxon>
        <taxon>Araneae</taxon>
        <taxon>Araneomorphae</taxon>
        <taxon>Entelegynae</taxon>
        <taxon>Araneoidea</taxon>
        <taxon>Araneidae</taxon>
        <taxon>Larinioides</taxon>
    </lineage>
</organism>
<sequence>MFFLNRQLKFALVLLLSLDGIFLVFQEHSHKKNMKMPIKDPMILLYPAGVKVNVHYKLTRPHYKYHLHLSQIFQLQIQLTVNHKM</sequence>
<keyword evidence="3" id="KW-1185">Reference proteome</keyword>
<feature type="chain" id="PRO_5043976728" evidence="1">
    <location>
        <begin position="27"/>
        <end position="85"/>
    </location>
</feature>
<name>A0AAV2B2F9_9ARAC</name>
<evidence type="ECO:0000313" key="3">
    <source>
        <dbReference type="Proteomes" id="UP001497382"/>
    </source>
</evidence>
<reference evidence="2 3" key="1">
    <citation type="submission" date="2024-04" db="EMBL/GenBank/DDBJ databases">
        <authorList>
            <person name="Rising A."/>
            <person name="Reimegard J."/>
            <person name="Sonavane S."/>
            <person name="Akerstrom W."/>
            <person name="Nylinder S."/>
            <person name="Hedman E."/>
            <person name="Kallberg Y."/>
        </authorList>
    </citation>
    <scope>NUCLEOTIDE SEQUENCE [LARGE SCALE GENOMIC DNA]</scope>
</reference>
<accession>A0AAV2B2F9</accession>
<dbReference type="Proteomes" id="UP001497382">
    <property type="component" value="Unassembled WGS sequence"/>
</dbReference>
<evidence type="ECO:0000256" key="1">
    <source>
        <dbReference type="SAM" id="SignalP"/>
    </source>
</evidence>
<keyword evidence="1" id="KW-0732">Signal</keyword>
<evidence type="ECO:0000313" key="2">
    <source>
        <dbReference type="EMBL" id="CAL1290184.1"/>
    </source>
</evidence>
<dbReference type="AlphaFoldDB" id="A0AAV2B2F9"/>
<dbReference type="EMBL" id="CAXIEN010000260">
    <property type="protein sequence ID" value="CAL1290184.1"/>
    <property type="molecule type" value="Genomic_DNA"/>
</dbReference>